<dbReference type="KEGG" id="dpx:DAPPUDRAFT_327713"/>
<dbReference type="AlphaFoldDB" id="E9HBH7"/>
<evidence type="ECO:0000313" key="1">
    <source>
        <dbReference type="EMBL" id="EFX70845.1"/>
    </source>
</evidence>
<dbReference type="InParanoid" id="E9HBH7"/>
<organism evidence="1 2">
    <name type="scientific">Daphnia pulex</name>
    <name type="common">Water flea</name>
    <dbReference type="NCBI Taxonomy" id="6669"/>
    <lineage>
        <taxon>Eukaryota</taxon>
        <taxon>Metazoa</taxon>
        <taxon>Ecdysozoa</taxon>
        <taxon>Arthropoda</taxon>
        <taxon>Crustacea</taxon>
        <taxon>Branchiopoda</taxon>
        <taxon>Diplostraca</taxon>
        <taxon>Cladocera</taxon>
        <taxon>Anomopoda</taxon>
        <taxon>Daphniidae</taxon>
        <taxon>Daphnia</taxon>
    </lineage>
</organism>
<dbReference type="PhylomeDB" id="E9HBH7"/>
<sequence length="66" mass="7786">MGSSMVENVYCDFTKLPSEAGFQQWIGFVDVKSVPNYFYGQLNGDYNTRYPYSLSKDIFECRRRHE</sequence>
<accession>E9HBH7</accession>
<evidence type="ECO:0000313" key="2">
    <source>
        <dbReference type="Proteomes" id="UP000000305"/>
    </source>
</evidence>
<proteinExistence type="predicted"/>
<keyword evidence="2" id="KW-1185">Reference proteome</keyword>
<reference evidence="1 2" key="1">
    <citation type="journal article" date="2011" name="Science">
        <title>The ecoresponsive genome of Daphnia pulex.</title>
        <authorList>
            <person name="Colbourne J.K."/>
            <person name="Pfrender M.E."/>
            <person name="Gilbert D."/>
            <person name="Thomas W.K."/>
            <person name="Tucker A."/>
            <person name="Oakley T.H."/>
            <person name="Tokishita S."/>
            <person name="Aerts A."/>
            <person name="Arnold G.J."/>
            <person name="Basu M.K."/>
            <person name="Bauer D.J."/>
            <person name="Caceres C.E."/>
            <person name="Carmel L."/>
            <person name="Casola C."/>
            <person name="Choi J.H."/>
            <person name="Detter J.C."/>
            <person name="Dong Q."/>
            <person name="Dusheyko S."/>
            <person name="Eads B.D."/>
            <person name="Frohlich T."/>
            <person name="Geiler-Samerotte K.A."/>
            <person name="Gerlach D."/>
            <person name="Hatcher P."/>
            <person name="Jogdeo S."/>
            <person name="Krijgsveld J."/>
            <person name="Kriventseva E.V."/>
            <person name="Kultz D."/>
            <person name="Laforsch C."/>
            <person name="Lindquist E."/>
            <person name="Lopez J."/>
            <person name="Manak J.R."/>
            <person name="Muller J."/>
            <person name="Pangilinan J."/>
            <person name="Patwardhan R.P."/>
            <person name="Pitluck S."/>
            <person name="Pritham E.J."/>
            <person name="Rechtsteiner A."/>
            <person name="Rho M."/>
            <person name="Rogozin I.B."/>
            <person name="Sakarya O."/>
            <person name="Salamov A."/>
            <person name="Schaack S."/>
            <person name="Shapiro H."/>
            <person name="Shiga Y."/>
            <person name="Skalitzky C."/>
            <person name="Smith Z."/>
            <person name="Souvorov A."/>
            <person name="Sung W."/>
            <person name="Tang Z."/>
            <person name="Tsuchiya D."/>
            <person name="Tu H."/>
            <person name="Vos H."/>
            <person name="Wang M."/>
            <person name="Wolf Y.I."/>
            <person name="Yamagata H."/>
            <person name="Yamada T."/>
            <person name="Ye Y."/>
            <person name="Shaw J.R."/>
            <person name="Andrews J."/>
            <person name="Crease T.J."/>
            <person name="Tang H."/>
            <person name="Lucas S.M."/>
            <person name="Robertson H.M."/>
            <person name="Bork P."/>
            <person name="Koonin E.V."/>
            <person name="Zdobnov E.M."/>
            <person name="Grigoriev I.V."/>
            <person name="Lynch M."/>
            <person name="Boore J.L."/>
        </authorList>
    </citation>
    <scope>NUCLEOTIDE SEQUENCE [LARGE SCALE GENOMIC DNA]</scope>
</reference>
<dbReference type="EMBL" id="GL732616">
    <property type="protein sequence ID" value="EFX70845.1"/>
    <property type="molecule type" value="Genomic_DNA"/>
</dbReference>
<protein>
    <submittedName>
        <fullName evidence="1">Uncharacterized protein</fullName>
    </submittedName>
</protein>
<dbReference type="HOGENOM" id="CLU_2833784_0_0_1"/>
<dbReference type="Proteomes" id="UP000000305">
    <property type="component" value="Unassembled WGS sequence"/>
</dbReference>
<gene>
    <name evidence="1" type="ORF">DAPPUDRAFT_327713</name>
</gene>
<name>E9HBH7_DAPPU</name>
<dbReference type="OrthoDB" id="6154955at2759"/>